<dbReference type="EMBL" id="BOMQ01000063">
    <property type="protein sequence ID" value="GIE51972.1"/>
    <property type="molecule type" value="Genomic_DNA"/>
</dbReference>
<organism evidence="1 2">
    <name type="scientific">Actinoplanes nipponensis</name>
    <dbReference type="NCBI Taxonomy" id="135950"/>
    <lineage>
        <taxon>Bacteria</taxon>
        <taxon>Bacillati</taxon>
        <taxon>Actinomycetota</taxon>
        <taxon>Actinomycetes</taxon>
        <taxon>Micromonosporales</taxon>
        <taxon>Micromonosporaceae</taxon>
        <taxon>Actinoplanes</taxon>
    </lineage>
</organism>
<proteinExistence type="predicted"/>
<gene>
    <name evidence="1" type="ORF">Ani05nite_55060</name>
</gene>
<comment type="caution">
    <text evidence="1">The sequence shown here is derived from an EMBL/GenBank/DDBJ whole genome shotgun (WGS) entry which is preliminary data.</text>
</comment>
<reference evidence="1" key="1">
    <citation type="submission" date="2021-01" db="EMBL/GenBank/DDBJ databases">
        <title>Whole genome shotgun sequence of Actinoplanes nipponensis NBRC 14063.</title>
        <authorList>
            <person name="Komaki H."/>
            <person name="Tamura T."/>
        </authorList>
    </citation>
    <scope>NUCLEOTIDE SEQUENCE</scope>
    <source>
        <strain evidence="1">NBRC 14063</strain>
    </source>
</reference>
<dbReference type="Proteomes" id="UP000647172">
    <property type="component" value="Unassembled WGS sequence"/>
</dbReference>
<dbReference type="RefSeq" id="WP_203772969.1">
    <property type="nucleotide sequence ID" value="NZ_BAAAYJ010000091.1"/>
</dbReference>
<name>A0A919JML7_9ACTN</name>
<sequence>MTLPAKGPWEDFGPLRDRARDAVAAIARAGLPARLVDQPGTEGPAAGVNAWLERADDGGADLFFVWEPDPELHAASRRAVEALDLGSPDLRFASEVTVAMRGALRAILSAAGFAAVDPPDISGAQVLIRLPRV</sequence>
<protein>
    <submittedName>
        <fullName evidence="1">Uncharacterized protein</fullName>
    </submittedName>
</protein>
<keyword evidence="2" id="KW-1185">Reference proteome</keyword>
<evidence type="ECO:0000313" key="2">
    <source>
        <dbReference type="Proteomes" id="UP000647172"/>
    </source>
</evidence>
<evidence type="ECO:0000313" key="1">
    <source>
        <dbReference type="EMBL" id="GIE51972.1"/>
    </source>
</evidence>
<accession>A0A919JML7</accession>
<dbReference type="AlphaFoldDB" id="A0A919JML7"/>